<evidence type="ECO:0000313" key="3">
    <source>
        <dbReference type="Proteomes" id="UP000324965"/>
    </source>
</evidence>
<name>A0A5A9ZHF9_9ACTN</name>
<proteinExistence type="predicted"/>
<dbReference type="EMBL" id="VDFC01000120">
    <property type="protein sequence ID" value="KAA0916416.1"/>
    <property type="molecule type" value="Genomic_DNA"/>
</dbReference>
<gene>
    <name evidence="2" type="ORF">FGF04_38250</name>
</gene>
<dbReference type="OrthoDB" id="3402668at2"/>
<reference evidence="2 3" key="1">
    <citation type="submission" date="2019-05" db="EMBL/GenBank/DDBJ databases">
        <authorList>
            <person name="Hariharan J."/>
            <person name="Choudoir M.J."/>
            <person name="Diebold P."/>
            <person name="Panke-Buisse K."/>
            <person name="Buckley D.H."/>
        </authorList>
    </citation>
    <scope>NUCLEOTIDE SEQUENCE [LARGE SCALE GENOMIC DNA]</scope>
    <source>
        <strain evidence="2 3">SUN51</strain>
    </source>
</reference>
<organism evidence="2 3">
    <name type="scientific">Streptomyces apricus</name>
    <dbReference type="NCBI Taxonomy" id="1828112"/>
    <lineage>
        <taxon>Bacteria</taxon>
        <taxon>Bacillati</taxon>
        <taxon>Actinomycetota</taxon>
        <taxon>Actinomycetes</taxon>
        <taxon>Kitasatosporales</taxon>
        <taxon>Streptomycetaceae</taxon>
        <taxon>Streptomyces</taxon>
    </lineage>
</organism>
<dbReference type="Proteomes" id="UP000324965">
    <property type="component" value="Unassembled WGS sequence"/>
</dbReference>
<comment type="caution">
    <text evidence="2">The sequence shown here is derived from an EMBL/GenBank/DDBJ whole genome shotgun (WGS) entry which is preliminary data.</text>
</comment>
<dbReference type="InterPro" id="IPR007278">
    <property type="entry name" value="DUF397"/>
</dbReference>
<keyword evidence="3" id="KW-1185">Reference proteome</keyword>
<dbReference type="Pfam" id="PF04149">
    <property type="entry name" value="DUF397"/>
    <property type="match status" value="1"/>
</dbReference>
<accession>A0A5A9ZHF9</accession>
<dbReference type="RefSeq" id="WP_149515994.1">
    <property type="nucleotide sequence ID" value="NZ_VDFC01000120.1"/>
</dbReference>
<protein>
    <submittedName>
        <fullName evidence="2">DUF397 domain-containing protein</fullName>
    </submittedName>
</protein>
<evidence type="ECO:0000259" key="1">
    <source>
        <dbReference type="Pfam" id="PF04149"/>
    </source>
</evidence>
<dbReference type="AlphaFoldDB" id="A0A5A9ZHF9"/>
<feature type="domain" description="DUF397" evidence="1">
    <location>
        <begin position="7"/>
        <end position="57"/>
    </location>
</feature>
<sequence length="60" mass="6250">MTPAVLWQKSSFSQGEDAPNCVEVAAGRGTLLLRESEEPGAVVETTGAGLAALIRHLAEN</sequence>
<evidence type="ECO:0000313" key="2">
    <source>
        <dbReference type="EMBL" id="KAA0916416.1"/>
    </source>
</evidence>